<keyword evidence="1" id="KW-1133">Transmembrane helix</keyword>
<dbReference type="Proteomes" id="UP000006069">
    <property type="component" value="Unassembled WGS sequence"/>
</dbReference>
<keyword evidence="1" id="KW-0472">Membrane</keyword>
<reference evidence="2 3" key="1">
    <citation type="submission" date="2012-08" db="EMBL/GenBank/DDBJ databases">
        <title>The Genome Sequence of Slackia piriformis YIT 12062.</title>
        <authorList>
            <consortium name="The Broad Institute Genome Sequencing Platform"/>
            <person name="Earl A."/>
            <person name="Ward D."/>
            <person name="Feldgarden M."/>
            <person name="Gevers D."/>
            <person name="Morotomi M."/>
            <person name="Walker B."/>
            <person name="Young S.K."/>
            <person name="Zeng Q."/>
            <person name="Gargeya S."/>
            <person name="Fitzgerald M."/>
            <person name="Haas B."/>
            <person name="Abouelleil A."/>
            <person name="Alvarado L."/>
            <person name="Arachchi H.M."/>
            <person name="Berlin A.M."/>
            <person name="Chapman S.B."/>
            <person name="Goldberg J."/>
            <person name="Griggs A."/>
            <person name="Gujja S."/>
            <person name="Hansen M."/>
            <person name="Howarth C."/>
            <person name="Imamovic A."/>
            <person name="Larimer J."/>
            <person name="McCowen C."/>
            <person name="Montmayeur A."/>
            <person name="Murphy C."/>
            <person name="Neiman D."/>
            <person name="Pearson M."/>
            <person name="Priest M."/>
            <person name="Roberts A."/>
            <person name="Saif S."/>
            <person name="Shea T."/>
            <person name="Sisk P."/>
            <person name="Sykes S."/>
            <person name="Wortman J."/>
            <person name="Nusbaum C."/>
            <person name="Birren B."/>
        </authorList>
    </citation>
    <scope>NUCLEOTIDE SEQUENCE [LARGE SCALE GENOMIC DNA]</scope>
    <source>
        <strain evidence="2 3">YIT 12062</strain>
    </source>
</reference>
<evidence type="ECO:0000313" key="2">
    <source>
        <dbReference type="EMBL" id="EJZ84027.1"/>
    </source>
</evidence>
<dbReference type="HOGENOM" id="CLU_2304159_0_0_11"/>
<proteinExistence type="predicted"/>
<keyword evidence="1" id="KW-0812">Transmembrane</keyword>
<dbReference type="RefSeq" id="WP_009138959.1">
    <property type="nucleotide sequence ID" value="NZ_JH815198.1"/>
</dbReference>
<feature type="transmembrane region" description="Helical" evidence="1">
    <location>
        <begin position="12"/>
        <end position="42"/>
    </location>
</feature>
<name>K0YK95_9ACTN</name>
<evidence type="ECO:0000313" key="3">
    <source>
        <dbReference type="Proteomes" id="UP000006069"/>
    </source>
</evidence>
<protein>
    <submittedName>
        <fullName evidence="2">Uncharacterized protein</fullName>
    </submittedName>
</protein>
<dbReference type="InParanoid" id="K0YK95"/>
<organism evidence="2 3">
    <name type="scientific">Slackia piriformis YIT 12062</name>
    <dbReference type="NCBI Taxonomy" id="742818"/>
    <lineage>
        <taxon>Bacteria</taxon>
        <taxon>Bacillati</taxon>
        <taxon>Actinomycetota</taxon>
        <taxon>Coriobacteriia</taxon>
        <taxon>Eggerthellales</taxon>
        <taxon>Eggerthellaceae</taxon>
        <taxon>Slackia</taxon>
    </lineage>
</organism>
<dbReference type="AlphaFoldDB" id="K0YK95"/>
<keyword evidence="3" id="KW-1185">Reference proteome</keyword>
<accession>K0YK95</accession>
<feature type="transmembrane region" description="Helical" evidence="1">
    <location>
        <begin position="62"/>
        <end position="84"/>
    </location>
</feature>
<gene>
    <name evidence="2" type="ORF">HMPREF9451_00736</name>
</gene>
<comment type="caution">
    <text evidence="2">The sequence shown here is derived from an EMBL/GenBank/DDBJ whole genome shotgun (WGS) entry which is preliminary data.</text>
</comment>
<dbReference type="EMBL" id="ADMD01000006">
    <property type="protein sequence ID" value="EJZ84027.1"/>
    <property type="molecule type" value="Genomic_DNA"/>
</dbReference>
<dbReference type="OrthoDB" id="9958590at2"/>
<sequence length="100" mass="10381">MNEKKCRSLGIASIVCAGVSLVIFGALLDIVGFVLGMLAFRGAKGLLAANPTDPYAQNAFKLARIGVVLSLVAFIANMLTAVFLMPQLMQGSMGVSGATF</sequence>
<dbReference type="PATRIC" id="fig|742818.3.peg.783"/>
<evidence type="ECO:0000256" key="1">
    <source>
        <dbReference type="SAM" id="Phobius"/>
    </source>
</evidence>